<sequence>MKPSEMSTSDNISRGGRSPKRDTSTDADEERDQRPKRSRRQQRQQALRSLGNDNRELRQKILALENELQQVCRLLALSPKLLHYLLGEHRLTRPTDASAAERKSSISYAAQTRVVNRRQPTTRGLLGFR</sequence>
<organism evidence="2 4">
    <name type="scientific">Perkinsus olseni</name>
    <name type="common">Perkinsus atlanticus</name>
    <dbReference type="NCBI Taxonomy" id="32597"/>
    <lineage>
        <taxon>Eukaryota</taxon>
        <taxon>Sar</taxon>
        <taxon>Alveolata</taxon>
        <taxon>Perkinsozoa</taxon>
        <taxon>Perkinsea</taxon>
        <taxon>Perkinsida</taxon>
        <taxon>Perkinsidae</taxon>
        <taxon>Perkinsus</taxon>
    </lineage>
</organism>
<evidence type="ECO:0000313" key="5">
    <source>
        <dbReference type="Proteomes" id="UP000574390"/>
    </source>
</evidence>
<dbReference type="EMBL" id="JABANO010017829">
    <property type="protein sequence ID" value="KAF4732791.1"/>
    <property type="molecule type" value="Genomic_DNA"/>
</dbReference>
<dbReference type="Proteomes" id="UP000553632">
    <property type="component" value="Unassembled WGS sequence"/>
</dbReference>
<accession>A0A7J6SIZ1</accession>
<proteinExistence type="predicted"/>
<protein>
    <recommendedName>
        <fullName evidence="6">BZIP domain-containing protein</fullName>
    </recommendedName>
</protein>
<evidence type="ECO:0000313" key="4">
    <source>
        <dbReference type="Proteomes" id="UP000553632"/>
    </source>
</evidence>
<reference evidence="4 5" key="1">
    <citation type="submission" date="2020-04" db="EMBL/GenBank/DDBJ databases">
        <title>Perkinsus olseni comparative genomics.</title>
        <authorList>
            <person name="Bogema D.R."/>
        </authorList>
    </citation>
    <scope>NUCLEOTIDE SEQUENCE [LARGE SCALE GENOMIC DNA]</scope>
    <source>
        <strain evidence="3">ATCC PRA-205</strain>
        <strain evidence="2 4">ATCC PRA-207</strain>
    </source>
</reference>
<evidence type="ECO:0008006" key="6">
    <source>
        <dbReference type="Google" id="ProtNLM"/>
    </source>
</evidence>
<feature type="region of interest" description="Disordered" evidence="1">
    <location>
        <begin position="1"/>
        <end position="55"/>
    </location>
</feature>
<name>A0A7J6SIZ1_PEROL</name>
<comment type="caution">
    <text evidence="2">The sequence shown here is derived from an EMBL/GenBank/DDBJ whole genome shotgun (WGS) entry which is preliminary data.</text>
</comment>
<dbReference type="AlphaFoldDB" id="A0A7J6SIZ1"/>
<dbReference type="Proteomes" id="UP000574390">
    <property type="component" value="Unassembled WGS sequence"/>
</dbReference>
<evidence type="ECO:0000313" key="3">
    <source>
        <dbReference type="EMBL" id="KAF4755032.1"/>
    </source>
</evidence>
<keyword evidence="4" id="KW-1185">Reference proteome</keyword>
<feature type="compositionally biased region" description="Polar residues" evidence="1">
    <location>
        <begin position="1"/>
        <end position="12"/>
    </location>
</feature>
<gene>
    <name evidence="3" type="ORF">FOZ62_013570</name>
    <name evidence="2" type="ORF">FOZ63_020182</name>
</gene>
<evidence type="ECO:0000313" key="2">
    <source>
        <dbReference type="EMBL" id="KAF4732791.1"/>
    </source>
</evidence>
<evidence type="ECO:0000256" key="1">
    <source>
        <dbReference type="SAM" id="MobiDB-lite"/>
    </source>
</evidence>
<dbReference type="EMBL" id="JABANM010000994">
    <property type="protein sequence ID" value="KAF4755032.1"/>
    <property type="molecule type" value="Genomic_DNA"/>
</dbReference>